<keyword evidence="5" id="KW-0949">S-adenosyl-L-methionine</keyword>
<proteinExistence type="inferred from homology"/>
<dbReference type="Gene3D" id="3.40.50.150">
    <property type="entry name" value="Vaccinia Virus protein VP39"/>
    <property type="match status" value="1"/>
</dbReference>
<dbReference type="Proteomes" id="UP000045706">
    <property type="component" value="Unassembled WGS sequence"/>
</dbReference>
<sequence length="94" mass="10994">DRYLPYKSIIAQVILDKNPKLRTVINKTDNVGTESEFRTFTYEVLAGPNDMDVEVKENDCTFQFDYSKVYWNSKLETEHSRLIRLFQPGEVVAD</sequence>
<dbReference type="InterPro" id="IPR030382">
    <property type="entry name" value="MeTrfase_TRM5/TYW2"/>
</dbReference>
<reference evidence="10" key="1">
    <citation type="submission" date="2015-05" db="EMBL/GenBank/DDBJ databases">
        <authorList>
            <person name="Fogelqvist Johan"/>
        </authorList>
    </citation>
    <scope>NUCLEOTIDE SEQUENCE [LARGE SCALE GENOMIC DNA]</scope>
</reference>
<dbReference type="GO" id="GO:0070901">
    <property type="term" value="P:mitochondrial tRNA methylation"/>
    <property type="evidence" value="ECO:0007669"/>
    <property type="project" value="TreeGrafter"/>
</dbReference>
<dbReference type="EMBL" id="CVQI01031597">
    <property type="protein sequence ID" value="CRK38640.1"/>
    <property type="molecule type" value="Genomic_DNA"/>
</dbReference>
<gene>
    <name evidence="9" type="ORF">BN1723_018693</name>
</gene>
<keyword evidence="6" id="KW-0819">tRNA processing</keyword>
<dbReference type="InterPro" id="IPR056744">
    <property type="entry name" value="TRM5/TYW2-like_N"/>
</dbReference>
<evidence type="ECO:0000313" key="9">
    <source>
        <dbReference type="EMBL" id="CRK38640.1"/>
    </source>
</evidence>
<evidence type="ECO:0000256" key="2">
    <source>
        <dbReference type="ARBA" id="ARBA00022490"/>
    </source>
</evidence>
<evidence type="ECO:0000256" key="3">
    <source>
        <dbReference type="ARBA" id="ARBA00022603"/>
    </source>
</evidence>
<evidence type="ECO:0000256" key="6">
    <source>
        <dbReference type="ARBA" id="ARBA00022694"/>
    </source>
</evidence>
<dbReference type="FunFam" id="3.30.300.110:FF:000001">
    <property type="entry name" value="tRNA (guanine(37)-N1)-methyltransferase"/>
    <property type="match status" value="1"/>
</dbReference>
<dbReference type="Pfam" id="PF25133">
    <property type="entry name" value="TYW2_N_2"/>
    <property type="match status" value="1"/>
</dbReference>
<evidence type="ECO:0000256" key="5">
    <source>
        <dbReference type="ARBA" id="ARBA00022691"/>
    </source>
</evidence>
<keyword evidence="3" id="KW-0489">Methyltransferase</keyword>
<dbReference type="PANTHER" id="PTHR23245">
    <property type="entry name" value="TRNA METHYLTRANSFERASE"/>
    <property type="match status" value="1"/>
</dbReference>
<dbReference type="InterPro" id="IPR029063">
    <property type="entry name" value="SAM-dependent_MTases_sf"/>
</dbReference>
<evidence type="ECO:0000259" key="8">
    <source>
        <dbReference type="PROSITE" id="PS51684"/>
    </source>
</evidence>
<protein>
    <recommendedName>
        <fullName evidence="8">SAM-dependent methyltransferase TRM5/TYW2-type domain-containing protein</fullName>
    </recommendedName>
</protein>
<feature type="non-terminal residue" evidence="9">
    <location>
        <position position="1"/>
    </location>
</feature>
<evidence type="ECO:0000256" key="4">
    <source>
        <dbReference type="ARBA" id="ARBA00022679"/>
    </source>
</evidence>
<dbReference type="PROSITE" id="PS51684">
    <property type="entry name" value="SAM_MT_TRM5_TYW2"/>
    <property type="match status" value="1"/>
</dbReference>
<dbReference type="GO" id="GO:0052906">
    <property type="term" value="F:tRNA (guanine(37)-N1)-methyltransferase activity"/>
    <property type="evidence" value="ECO:0007669"/>
    <property type="project" value="UniProtKB-EC"/>
</dbReference>
<dbReference type="AlphaFoldDB" id="A0A0G4MX61"/>
<comment type="catalytic activity">
    <reaction evidence="7">
        <text>guanosine(37) in tRNA + S-adenosyl-L-methionine = N(1)-methylguanosine(37) in tRNA + S-adenosyl-L-homocysteine + H(+)</text>
        <dbReference type="Rhea" id="RHEA:36899"/>
        <dbReference type="Rhea" id="RHEA-COMP:10145"/>
        <dbReference type="Rhea" id="RHEA-COMP:10147"/>
        <dbReference type="ChEBI" id="CHEBI:15378"/>
        <dbReference type="ChEBI" id="CHEBI:57856"/>
        <dbReference type="ChEBI" id="CHEBI:59789"/>
        <dbReference type="ChEBI" id="CHEBI:73542"/>
        <dbReference type="ChEBI" id="CHEBI:74269"/>
        <dbReference type="EC" id="2.1.1.228"/>
    </reaction>
</comment>
<keyword evidence="2" id="KW-0963">Cytoplasm</keyword>
<dbReference type="GO" id="GO:0002939">
    <property type="term" value="P:tRNA N1-guanine methylation"/>
    <property type="evidence" value="ECO:0007669"/>
    <property type="project" value="TreeGrafter"/>
</dbReference>
<organism evidence="9 10">
    <name type="scientific">Verticillium longisporum</name>
    <name type="common">Verticillium dahliae var. longisporum</name>
    <dbReference type="NCBI Taxonomy" id="100787"/>
    <lineage>
        <taxon>Eukaryota</taxon>
        <taxon>Fungi</taxon>
        <taxon>Dikarya</taxon>
        <taxon>Ascomycota</taxon>
        <taxon>Pezizomycotina</taxon>
        <taxon>Sordariomycetes</taxon>
        <taxon>Hypocreomycetidae</taxon>
        <taxon>Glomerellales</taxon>
        <taxon>Plectosphaerellaceae</taxon>
        <taxon>Verticillium</taxon>
    </lineage>
</organism>
<dbReference type="Gene3D" id="3.30.300.110">
    <property type="entry name" value="Met-10+ protein-like domains"/>
    <property type="match status" value="1"/>
</dbReference>
<dbReference type="PANTHER" id="PTHR23245:SF36">
    <property type="entry name" value="TRNA (GUANINE(37)-N1)-METHYLTRANSFERASE"/>
    <property type="match status" value="1"/>
</dbReference>
<dbReference type="GO" id="GO:0005759">
    <property type="term" value="C:mitochondrial matrix"/>
    <property type="evidence" value="ECO:0007669"/>
    <property type="project" value="TreeGrafter"/>
</dbReference>
<keyword evidence="4" id="KW-0808">Transferase</keyword>
<feature type="domain" description="SAM-dependent methyltransferase TRM5/TYW2-type" evidence="8">
    <location>
        <begin position="1"/>
        <end position="94"/>
    </location>
</feature>
<comment type="similarity">
    <text evidence="1">Belongs to the class I-like SAM-binding methyltransferase superfamily. TRM5/TYW2 family.</text>
</comment>
<evidence type="ECO:0000256" key="7">
    <source>
        <dbReference type="ARBA" id="ARBA00047783"/>
    </source>
</evidence>
<name>A0A0G4MX61_VERLO</name>
<evidence type="ECO:0000256" key="1">
    <source>
        <dbReference type="ARBA" id="ARBA00009775"/>
    </source>
</evidence>
<evidence type="ECO:0000313" key="10">
    <source>
        <dbReference type="Proteomes" id="UP000045706"/>
    </source>
</evidence>
<feature type="non-terminal residue" evidence="9">
    <location>
        <position position="94"/>
    </location>
</feature>
<dbReference type="SUPFAM" id="SSF53335">
    <property type="entry name" value="S-adenosyl-L-methionine-dependent methyltransferases"/>
    <property type="match status" value="1"/>
</dbReference>
<accession>A0A0G4MX61</accession>